<evidence type="ECO:0000256" key="14">
    <source>
        <dbReference type="ARBA" id="ARBA00023319"/>
    </source>
</evidence>
<evidence type="ECO:0000256" key="15">
    <source>
        <dbReference type="ARBA" id="ARBA00082570"/>
    </source>
</evidence>
<keyword evidence="11" id="KW-0472">Membrane</keyword>
<feature type="domain" description="Ig-like" evidence="16">
    <location>
        <begin position="276"/>
        <end position="361"/>
    </location>
</feature>
<evidence type="ECO:0000259" key="16">
    <source>
        <dbReference type="PROSITE" id="PS50835"/>
    </source>
</evidence>
<reference evidence="17" key="2">
    <citation type="submission" date="2025-09" db="UniProtKB">
        <authorList>
            <consortium name="Ensembl"/>
        </authorList>
    </citation>
    <scope>IDENTIFICATION</scope>
</reference>
<dbReference type="AlphaFoldDB" id="A0A3Q3WSL5"/>
<dbReference type="Gene3D" id="2.60.40.10">
    <property type="entry name" value="Immunoglobulins"/>
    <property type="match status" value="3"/>
</dbReference>
<dbReference type="InterPro" id="IPR013783">
    <property type="entry name" value="Ig-like_fold"/>
</dbReference>
<dbReference type="GO" id="GO:0043296">
    <property type="term" value="C:apical junction complex"/>
    <property type="evidence" value="ECO:0007669"/>
    <property type="project" value="TreeGrafter"/>
</dbReference>
<reference evidence="17" key="1">
    <citation type="submission" date="2025-08" db="UniProtKB">
        <authorList>
            <consortium name="Ensembl"/>
        </authorList>
    </citation>
    <scope>IDENTIFICATION</scope>
</reference>
<evidence type="ECO:0000256" key="5">
    <source>
        <dbReference type="ARBA" id="ARBA00022692"/>
    </source>
</evidence>
<dbReference type="InterPro" id="IPR013151">
    <property type="entry name" value="Immunoglobulin_dom"/>
</dbReference>
<keyword evidence="12" id="KW-1015">Disulfide bond</keyword>
<dbReference type="PANTHER" id="PTHR23277:SF12">
    <property type="entry name" value="NECTIN-3"/>
    <property type="match status" value="1"/>
</dbReference>
<dbReference type="Pfam" id="PF08205">
    <property type="entry name" value="C2-set_2"/>
    <property type="match status" value="1"/>
</dbReference>
<evidence type="ECO:0000256" key="2">
    <source>
        <dbReference type="ARBA" id="ARBA00004536"/>
    </source>
</evidence>
<evidence type="ECO:0000256" key="13">
    <source>
        <dbReference type="ARBA" id="ARBA00023180"/>
    </source>
</evidence>
<dbReference type="Ensembl" id="ENSMMOT00000018546.1">
    <property type="protein sequence ID" value="ENSMMOP00000018248.1"/>
    <property type="gene ID" value="ENSMMOG00000013816.1"/>
</dbReference>
<dbReference type="GO" id="GO:0007156">
    <property type="term" value="P:homophilic cell adhesion via plasma membrane adhesion molecules"/>
    <property type="evidence" value="ECO:0007669"/>
    <property type="project" value="TreeGrafter"/>
</dbReference>
<comment type="subcellular location">
    <subcellularLocation>
        <location evidence="2">Cell junction</location>
        <location evidence="2">Adherens junction</location>
    </subcellularLocation>
    <subcellularLocation>
        <location evidence="1">Cell membrane</location>
        <topology evidence="1">Single-pass membrane protein</topology>
    </subcellularLocation>
</comment>
<dbReference type="InterPro" id="IPR003599">
    <property type="entry name" value="Ig_sub"/>
</dbReference>
<evidence type="ECO:0000256" key="6">
    <source>
        <dbReference type="ARBA" id="ARBA00022729"/>
    </source>
</evidence>
<dbReference type="SMART" id="SM00409">
    <property type="entry name" value="IG"/>
    <property type="match status" value="2"/>
</dbReference>
<dbReference type="GO" id="GO:0005886">
    <property type="term" value="C:plasma membrane"/>
    <property type="evidence" value="ECO:0007669"/>
    <property type="project" value="UniProtKB-SubCell"/>
</dbReference>
<dbReference type="Pfam" id="PF07686">
    <property type="entry name" value="V-set"/>
    <property type="match status" value="1"/>
</dbReference>
<dbReference type="PROSITE" id="PS50835">
    <property type="entry name" value="IG_LIKE"/>
    <property type="match status" value="3"/>
</dbReference>
<sequence>MVLRHYRNVMKAHKPKLIVITGNKTQLSKIHLSTTVKVVNEFKLQITLTSQSCCVCVSLAAVCGTPVVAPPRVNAVLGKNMTLECRTRASPNHILVECHWVRSLSSGTDTFATYSQEYGIFISSKYAKRMHFRLLTRNDASIIVQNVSFSDAGIYTCVLNMYQQGIFKVPVAVAVLVEPKVYVTAGPSALIDGGNETTVATCSAERARPEAQVYWESNLFGTTLSDSVRAVNDIITTRQYYVWQPTRLIQSPKLTCVVGHPALQRDIRIPYQINAPEISIVGYDEEWYVGRGDIKITCIVNANPAAHFFKWSRLDDQMPEGVKMVNGTLIFVQPLQLKDSGIYRCEIANTIDLTSRDVRIVIQGKHTEIISTQPLLKNIRMEMRGEKNTVSELMRKVELSQNNFKKWMRSTNSTTYASFVAAREIVRPGKPFTDGEYTKESLRFQNIYSRTLKTSEIVQKIRDMPLSAKTVKDKALMCRRCALRFKSKSHINPVK</sequence>
<dbReference type="GO" id="GO:0005912">
    <property type="term" value="C:adherens junction"/>
    <property type="evidence" value="ECO:0007669"/>
    <property type="project" value="UniProtKB-SubCell"/>
</dbReference>
<evidence type="ECO:0000256" key="8">
    <source>
        <dbReference type="ARBA" id="ARBA00022889"/>
    </source>
</evidence>
<evidence type="ECO:0000313" key="17">
    <source>
        <dbReference type="Ensembl" id="ENSMMOP00000018248.1"/>
    </source>
</evidence>
<evidence type="ECO:0000256" key="10">
    <source>
        <dbReference type="ARBA" id="ARBA00022989"/>
    </source>
</evidence>
<dbReference type="InterPro" id="IPR013162">
    <property type="entry name" value="CD80_C2-set"/>
</dbReference>
<evidence type="ECO:0000256" key="4">
    <source>
        <dbReference type="ARBA" id="ARBA00022475"/>
    </source>
</evidence>
<keyword evidence="14" id="KW-0393">Immunoglobulin domain</keyword>
<evidence type="ECO:0000256" key="3">
    <source>
        <dbReference type="ARBA" id="ARBA00007810"/>
    </source>
</evidence>
<keyword evidence="7" id="KW-0677">Repeat</keyword>
<evidence type="ECO:0000256" key="7">
    <source>
        <dbReference type="ARBA" id="ARBA00022737"/>
    </source>
</evidence>
<dbReference type="InterPro" id="IPR051427">
    <property type="entry name" value="Nectin/Nectin-like"/>
</dbReference>
<keyword evidence="9" id="KW-0965">Cell junction</keyword>
<evidence type="ECO:0000313" key="18">
    <source>
        <dbReference type="Proteomes" id="UP000261620"/>
    </source>
</evidence>
<dbReference type="Pfam" id="PF00047">
    <property type="entry name" value="ig"/>
    <property type="match status" value="1"/>
</dbReference>
<feature type="domain" description="Ig-like" evidence="16">
    <location>
        <begin position="66"/>
        <end position="174"/>
    </location>
</feature>
<dbReference type="SUPFAM" id="SSF48726">
    <property type="entry name" value="Immunoglobulin"/>
    <property type="match status" value="3"/>
</dbReference>
<evidence type="ECO:0000256" key="1">
    <source>
        <dbReference type="ARBA" id="ARBA00004162"/>
    </source>
</evidence>
<keyword evidence="10" id="KW-1133">Transmembrane helix</keyword>
<dbReference type="InterPro" id="IPR013106">
    <property type="entry name" value="Ig_V-set"/>
</dbReference>
<dbReference type="PANTHER" id="PTHR23277">
    <property type="entry name" value="NECTIN-RELATED"/>
    <property type="match status" value="1"/>
</dbReference>
<keyword evidence="6" id="KW-0732">Signal</keyword>
<keyword evidence="8" id="KW-0130">Cell adhesion</keyword>
<dbReference type="STRING" id="94237.ENSMMOP00000018248"/>
<keyword evidence="4" id="KW-1003">Cell membrane</keyword>
<name>A0A3Q3WSL5_MOLML</name>
<dbReference type="InterPro" id="IPR036179">
    <property type="entry name" value="Ig-like_dom_sf"/>
</dbReference>
<keyword evidence="5" id="KW-0812">Transmembrane</keyword>
<dbReference type="InterPro" id="IPR007110">
    <property type="entry name" value="Ig-like_dom"/>
</dbReference>
<keyword evidence="18" id="KW-1185">Reference proteome</keyword>
<protein>
    <recommendedName>
        <fullName evidence="15">Nectin cell adhesion molecule 3</fullName>
    </recommendedName>
</protein>
<comment type="similarity">
    <text evidence="3">Belongs to the nectin family.</text>
</comment>
<organism evidence="17 18">
    <name type="scientific">Mola mola</name>
    <name type="common">Ocean sunfish</name>
    <name type="synonym">Tetraodon mola</name>
    <dbReference type="NCBI Taxonomy" id="94237"/>
    <lineage>
        <taxon>Eukaryota</taxon>
        <taxon>Metazoa</taxon>
        <taxon>Chordata</taxon>
        <taxon>Craniata</taxon>
        <taxon>Vertebrata</taxon>
        <taxon>Euteleostomi</taxon>
        <taxon>Actinopterygii</taxon>
        <taxon>Neopterygii</taxon>
        <taxon>Teleostei</taxon>
        <taxon>Neoteleostei</taxon>
        <taxon>Acanthomorphata</taxon>
        <taxon>Eupercaria</taxon>
        <taxon>Tetraodontiformes</taxon>
        <taxon>Molidae</taxon>
        <taxon>Mola</taxon>
    </lineage>
</organism>
<dbReference type="FunFam" id="2.60.40.10:FF:000298">
    <property type="entry name" value="Nectin cell adhesion molecule 3"/>
    <property type="match status" value="1"/>
</dbReference>
<evidence type="ECO:0000256" key="12">
    <source>
        <dbReference type="ARBA" id="ARBA00023157"/>
    </source>
</evidence>
<accession>A0A3Q3WSL5</accession>
<evidence type="ECO:0000256" key="11">
    <source>
        <dbReference type="ARBA" id="ARBA00023136"/>
    </source>
</evidence>
<keyword evidence="13" id="KW-0325">Glycoprotein</keyword>
<proteinExistence type="inferred from homology"/>
<dbReference type="GO" id="GO:0007157">
    <property type="term" value="P:heterophilic cell-cell adhesion via plasma membrane cell adhesion molecules"/>
    <property type="evidence" value="ECO:0007669"/>
    <property type="project" value="TreeGrafter"/>
</dbReference>
<dbReference type="Proteomes" id="UP000261620">
    <property type="component" value="Unplaced"/>
</dbReference>
<feature type="domain" description="Ig-like" evidence="16">
    <location>
        <begin position="179"/>
        <end position="268"/>
    </location>
</feature>
<evidence type="ECO:0000256" key="9">
    <source>
        <dbReference type="ARBA" id="ARBA00022949"/>
    </source>
</evidence>